<dbReference type="InterPro" id="IPR007312">
    <property type="entry name" value="Phosphoesterase"/>
</dbReference>
<dbReference type="InterPro" id="IPR017850">
    <property type="entry name" value="Alkaline_phosphatase_core_sf"/>
</dbReference>
<dbReference type="AlphaFoldDB" id="A0A4Q7YR12"/>
<evidence type="ECO:0000256" key="1">
    <source>
        <dbReference type="ARBA" id="ARBA00022801"/>
    </source>
</evidence>
<feature type="signal peptide" evidence="3">
    <location>
        <begin position="1"/>
        <end position="29"/>
    </location>
</feature>
<keyword evidence="1" id="KW-0378">Hydrolase</keyword>
<dbReference type="GO" id="GO:0016788">
    <property type="term" value="F:hydrolase activity, acting on ester bonds"/>
    <property type="evidence" value="ECO:0007669"/>
    <property type="project" value="InterPro"/>
</dbReference>
<evidence type="ECO:0000256" key="2">
    <source>
        <dbReference type="SAM" id="MobiDB-lite"/>
    </source>
</evidence>
<dbReference type="Gene3D" id="3.40.720.10">
    <property type="entry name" value="Alkaline Phosphatase, subunit A"/>
    <property type="match status" value="1"/>
</dbReference>
<evidence type="ECO:0000256" key="3">
    <source>
        <dbReference type="SAM" id="SignalP"/>
    </source>
</evidence>
<feature type="chain" id="PRO_5020557209" evidence="3">
    <location>
        <begin position="30"/>
        <end position="907"/>
    </location>
</feature>
<dbReference type="EMBL" id="SHKW01000001">
    <property type="protein sequence ID" value="RZU39269.1"/>
    <property type="molecule type" value="Genomic_DNA"/>
</dbReference>
<dbReference type="NCBIfam" id="TIGR02276">
    <property type="entry name" value="beta_rpt_yvtn"/>
    <property type="match status" value="1"/>
</dbReference>
<dbReference type="Proteomes" id="UP000292958">
    <property type="component" value="Unassembled WGS sequence"/>
</dbReference>
<dbReference type="InterPro" id="IPR051200">
    <property type="entry name" value="Host-pathogen_enzymatic-act"/>
</dbReference>
<protein>
    <submittedName>
        <fullName evidence="4">YVTN family beta-propeller protein</fullName>
    </submittedName>
</protein>
<dbReference type="PANTHER" id="PTHR47197">
    <property type="entry name" value="PROTEIN NIRF"/>
    <property type="match status" value="1"/>
</dbReference>
<organism evidence="4 5">
    <name type="scientific">Edaphobacter modestus</name>
    <dbReference type="NCBI Taxonomy" id="388466"/>
    <lineage>
        <taxon>Bacteria</taxon>
        <taxon>Pseudomonadati</taxon>
        <taxon>Acidobacteriota</taxon>
        <taxon>Terriglobia</taxon>
        <taxon>Terriglobales</taxon>
        <taxon>Acidobacteriaceae</taxon>
        <taxon>Edaphobacter</taxon>
    </lineage>
</organism>
<proteinExistence type="predicted"/>
<evidence type="ECO:0000313" key="4">
    <source>
        <dbReference type="EMBL" id="RZU39269.1"/>
    </source>
</evidence>
<dbReference type="Pfam" id="PF04185">
    <property type="entry name" value="Phosphoesterase"/>
    <property type="match status" value="1"/>
</dbReference>
<keyword evidence="3" id="KW-0732">Signal</keyword>
<evidence type="ECO:0000313" key="5">
    <source>
        <dbReference type="Proteomes" id="UP000292958"/>
    </source>
</evidence>
<gene>
    <name evidence="4" type="ORF">BDD14_0629</name>
</gene>
<reference evidence="4 5" key="1">
    <citation type="submission" date="2019-02" db="EMBL/GenBank/DDBJ databases">
        <title>Genomic Encyclopedia of Archaeal and Bacterial Type Strains, Phase II (KMG-II): from individual species to whole genera.</title>
        <authorList>
            <person name="Goeker M."/>
        </authorList>
    </citation>
    <scope>NUCLEOTIDE SEQUENCE [LARGE SCALE GENOMIC DNA]</scope>
    <source>
        <strain evidence="4 5">DSM 18101</strain>
    </source>
</reference>
<dbReference type="SUPFAM" id="SSF51004">
    <property type="entry name" value="C-terminal (heme d1) domain of cytochrome cd1-nitrite reductase"/>
    <property type="match status" value="1"/>
</dbReference>
<dbReference type="SUPFAM" id="SSF53649">
    <property type="entry name" value="Alkaline phosphatase-like"/>
    <property type="match status" value="1"/>
</dbReference>
<sequence>MNARSRRLLSCAMAVFFFPVCLVTLDVQAQTPGTSKEPKLGAVGEDEAKPAGAAPPTASVVDPGVIPSRQAISPAGLQSIFDSRVYGVAFGEDGRSIYTATLSQNGSQIYQIDLNTNRMVDVRSSSSAVGMQGLIYDPVAHAPLMSGLTGNGKGQGSAGQLVLLGKSNTMIADHLGSHQIGAVSVGSAKNSNGQRLAVVALTFDDQAAILDIDTKENRTVKTGIAPFGAVVNTDSSVAYVSNWGGRFAHAGETTAATGPQPGADQALVDDRGVASSGTVVRIDLLSGQVTDTVAVGLHPSGLAWDEKQHRLYVANSNSDTVSIIDTTSNKVVETVSLQPFNRKVAGISPESVAISPDHRRLYVACAGINAVAVVDVAARRSQVVGMIPTGWYPDNVVVSPDGKSIAVATLLGVGSGWNSPNLLAREKRDGMIPGLNMHRRYVHAYRGTVHIISVPDADELMRYSIAVAENNHLRLAGDAPSPQEAQKPNPHAAPQPVPARAGEPSLIDHVIYVVKENRSYDQYFGSLGKGNGDPSLNVYGDEVVPNQRKLARDFVLLDNLFANGGNSADGHQWLTQAAETDYSYWPGYNGRSYPKNGDDPLAIAGSGFLWDYAIANHKTFADLGEYVGEIGGAKGDQRASLLQQYKRGRDFAATFSTKAPIAKLNQYLIKDYPAYSLNVPDVVRARIFTRHLKQWEAAGSMPNLVMVQLPSDHTAGTTPGFSTPKAMLADNDMAVGQIVEAVSHSKFWKSTLILIVEDDAQDGLDHVDGHRTVALAVSPYTRRGSIDSTFYSQVSMVKTIELILGLPSMTIFDFIANDIRHSFQQTPDATPYTAVEPQQSIYELNPQLNALKGQDKADAITSKKMDWRGPDDVPTEKLNSILWRNAMHTNYPLWKRNSAAFQPASAQ</sequence>
<comment type="caution">
    <text evidence="4">The sequence shown here is derived from an EMBL/GenBank/DDBJ whole genome shotgun (WGS) entry which is preliminary data.</text>
</comment>
<dbReference type="Gene3D" id="2.130.10.10">
    <property type="entry name" value="YVTN repeat-like/Quinoprotein amine dehydrogenase"/>
    <property type="match status" value="2"/>
</dbReference>
<feature type="region of interest" description="Disordered" evidence="2">
    <location>
        <begin position="32"/>
        <end position="60"/>
    </location>
</feature>
<dbReference type="OrthoDB" id="100249at2"/>
<keyword evidence="5" id="KW-1185">Reference proteome</keyword>
<dbReference type="SUPFAM" id="SSF63829">
    <property type="entry name" value="Calcium-dependent phosphotriesterase"/>
    <property type="match status" value="1"/>
</dbReference>
<dbReference type="InterPro" id="IPR011964">
    <property type="entry name" value="YVTN_b-propeller_repeat"/>
</dbReference>
<feature type="region of interest" description="Disordered" evidence="2">
    <location>
        <begin position="476"/>
        <end position="501"/>
    </location>
</feature>
<name>A0A4Q7YR12_9BACT</name>
<dbReference type="PANTHER" id="PTHR47197:SF3">
    <property type="entry name" value="DIHYDRO-HEME D1 DEHYDROGENASE"/>
    <property type="match status" value="1"/>
</dbReference>
<dbReference type="InterPro" id="IPR015943">
    <property type="entry name" value="WD40/YVTN_repeat-like_dom_sf"/>
</dbReference>
<dbReference type="InterPro" id="IPR011048">
    <property type="entry name" value="Haem_d1_sf"/>
</dbReference>
<accession>A0A4Q7YR12</accession>